<evidence type="ECO:0000313" key="2">
    <source>
        <dbReference type="EMBL" id="CAD5215696.1"/>
    </source>
</evidence>
<organism evidence="2 3">
    <name type="scientific">Bursaphelenchus okinawaensis</name>
    <dbReference type="NCBI Taxonomy" id="465554"/>
    <lineage>
        <taxon>Eukaryota</taxon>
        <taxon>Metazoa</taxon>
        <taxon>Ecdysozoa</taxon>
        <taxon>Nematoda</taxon>
        <taxon>Chromadorea</taxon>
        <taxon>Rhabditida</taxon>
        <taxon>Tylenchina</taxon>
        <taxon>Tylenchomorpha</taxon>
        <taxon>Aphelenchoidea</taxon>
        <taxon>Aphelenchoididae</taxon>
        <taxon>Bursaphelenchus</taxon>
    </lineage>
</organism>
<protein>
    <recommendedName>
        <fullName evidence="4">Ras-associating domain-containing protein</fullName>
    </recommendedName>
</protein>
<evidence type="ECO:0000313" key="3">
    <source>
        <dbReference type="Proteomes" id="UP000614601"/>
    </source>
</evidence>
<dbReference type="Proteomes" id="UP000614601">
    <property type="component" value="Unassembled WGS sequence"/>
</dbReference>
<reference evidence="2" key="1">
    <citation type="submission" date="2020-09" db="EMBL/GenBank/DDBJ databases">
        <authorList>
            <person name="Kikuchi T."/>
        </authorList>
    </citation>
    <scope>NUCLEOTIDE SEQUENCE</scope>
    <source>
        <strain evidence="2">SH1</strain>
    </source>
</reference>
<evidence type="ECO:0008006" key="4">
    <source>
        <dbReference type="Google" id="ProtNLM"/>
    </source>
</evidence>
<evidence type="ECO:0000256" key="1">
    <source>
        <dbReference type="SAM" id="MobiDB-lite"/>
    </source>
</evidence>
<proteinExistence type="predicted"/>
<feature type="region of interest" description="Disordered" evidence="1">
    <location>
        <begin position="89"/>
        <end position="112"/>
    </location>
</feature>
<comment type="caution">
    <text evidence="2">The sequence shown here is derived from an EMBL/GenBank/DDBJ whole genome shotgun (WGS) entry which is preliminary data.</text>
</comment>
<name>A0A811KK80_9BILA</name>
<dbReference type="OrthoDB" id="10051571at2759"/>
<dbReference type="EMBL" id="CAJFDH010000003">
    <property type="protein sequence ID" value="CAD5215696.1"/>
    <property type="molecule type" value="Genomic_DNA"/>
</dbReference>
<dbReference type="AlphaFoldDB" id="A0A811KK80"/>
<gene>
    <name evidence="2" type="ORF">BOKJ2_LOCUS6222</name>
</gene>
<dbReference type="Proteomes" id="UP000783686">
    <property type="component" value="Unassembled WGS sequence"/>
</dbReference>
<accession>A0A811KK80</accession>
<sequence length="254" mass="29163">MQSLVVFVKGVPRQITGSVQDATTNDLIQALAQADHHVGKFMLVAVNPANQVEYFLRSGEVPSEVIRNSIAQQIELRLEMREVEPEHGMRNFLPRSRSLSNAKSSPPDYIPNRLSTPTLNAINAEELSYANCDLDALNLTRTEVESIILYQMKLIEEYKEKLAQLSAEMNDKTDNEFLQLVRQHKNLKRTIEQLETGKWEEKRKKEAENLDGIQTAIDAMTTAMNNKKVELNEVLFAQTQLTYQMKHFQHKQFF</sequence>
<dbReference type="EMBL" id="CAJFCW020000003">
    <property type="protein sequence ID" value="CAG9104594.1"/>
    <property type="molecule type" value="Genomic_DNA"/>
</dbReference>
<dbReference type="Gene3D" id="3.10.20.90">
    <property type="entry name" value="Phosphatidylinositol 3-kinase Catalytic Subunit, Chain A, domain 1"/>
    <property type="match status" value="1"/>
</dbReference>
<keyword evidence="3" id="KW-1185">Reference proteome</keyword>